<evidence type="ECO:0000256" key="3">
    <source>
        <dbReference type="ARBA" id="ARBA00023125"/>
    </source>
</evidence>
<accession>A0A316IB51</accession>
<organism evidence="5 6">
    <name type="scientific">Fulvimonas soli</name>
    <dbReference type="NCBI Taxonomy" id="155197"/>
    <lineage>
        <taxon>Bacteria</taxon>
        <taxon>Pseudomonadati</taxon>
        <taxon>Pseudomonadota</taxon>
        <taxon>Gammaproteobacteria</taxon>
        <taxon>Lysobacterales</taxon>
        <taxon>Rhodanobacteraceae</taxon>
        <taxon>Fulvimonas</taxon>
    </lineage>
</organism>
<dbReference type="PANTHER" id="PTHR11361">
    <property type="entry name" value="DNA MISMATCH REPAIR PROTEIN MUTS FAMILY MEMBER"/>
    <property type="match status" value="1"/>
</dbReference>
<keyword evidence="1" id="KW-0547">Nucleotide-binding</keyword>
<dbReference type="RefSeq" id="WP_211306273.1">
    <property type="nucleotide sequence ID" value="NZ_MSZV01000007.1"/>
</dbReference>
<evidence type="ECO:0000256" key="2">
    <source>
        <dbReference type="ARBA" id="ARBA00022840"/>
    </source>
</evidence>
<name>A0A316IB51_9GAMM</name>
<sequence>MSRPPGNPSVPFRSILFPPERADSVGPADAPDCFHDLNLDQIVAAITAGRESYDLVPLFHAPLQDVDDIAYRQEVMRDLEAEQPRAAVEAFCADMSAMRDRLARMRKLFYPLEQQRWFLGAAELYVESVRRLARDLQPLELASRGMRALREHLDGYVADAAFQRLLADAEACKAGLAAIRYGLLIKGGSVTVRAYDGEEDARVAIEATFAKFRRQGGRNYGVGFRAHVGLDHVEAQILDRVALLHPEAFRRLADFCTAHAEFVDARMARFDREVQFYLACLAYLRPLRQRGLAFCYPEVSGASKAIRGRAAFDLALAAKLGGQGVVCNDFELDGEERIFVVSGPNQGGKTTFARMLGQMHWLACLGCPVPGTEARLYLFDRLLTHFEQAERIENLRGKLQDDLVRIRDVLAQASPRSIVILNEIFSSTTLDDAVFLSRKVMERLARLDALGVCVTFLTELATFDRRTVSMVSTVDPADPAVRTYKVERRPADGLAYALAIAEKYGVTYPRLLERIRP</sequence>
<keyword evidence="2" id="KW-0067">ATP-binding</keyword>
<evidence type="ECO:0000313" key="5">
    <source>
        <dbReference type="EMBL" id="PWK89722.1"/>
    </source>
</evidence>
<dbReference type="InterPro" id="IPR045076">
    <property type="entry name" value="MutS"/>
</dbReference>
<proteinExistence type="predicted"/>
<reference evidence="5 6" key="1">
    <citation type="submission" date="2018-05" db="EMBL/GenBank/DDBJ databases">
        <title>Genomic Encyclopedia of Type Strains, Phase IV (KMG-IV): sequencing the most valuable type-strain genomes for metagenomic binning, comparative biology and taxonomic classification.</title>
        <authorList>
            <person name="Goeker M."/>
        </authorList>
    </citation>
    <scope>NUCLEOTIDE SEQUENCE [LARGE SCALE GENOMIC DNA]</scope>
    <source>
        <strain evidence="5 6">DSM 14263</strain>
    </source>
</reference>
<dbReference type="AlphaFoldDB" id="A0A316IB51"/>
<dbReference type="InterPro" id="IPR000432">
    <property type="entry name" value="DNA_mismatch_repair_MutS_C"/>
</dbReference>
<dbReference type="EMBL" id="QGHC01000004">
    <property type="protein sequence ID" value="PWK89722.1"/>
    <property type="molecule type" value="Genomic_DNA"/>
</dbReference>
<dbReference type="GO" id="GO:0005829">
    <property type="term" value="C:cytosol"/>
    <property type="evidence" value="ECO:0007669"/>
    <property type="project" value="TreeGrafter"/>
</dbReference>
<dbReference type="Proteomes" id="UP000245812">
    <property type="component" value="Unassembled WGS sequence"/>
</dbReference>
<keyword evidence="6" id="KW-1185">Reference proteome</keyword>
<comment type="caution">
    <text evidence="5">The sequence shown here is derived from an EMBL/GenBank/DDBJ whole genome shotgun (WGS) entry which is preliminary data.</text>
</comment>
<evidence type="ECO:0000259" key="4">
    <source>
        <dbReference type="SMART" id="SM00534"/>
    </source>
</evidence>
<dbReference type="PANTHER" id="PTHR11361:SF34">
    <property type="entry name" value="DNA MISMATCH REPAIR PROTEIN MSH1, MITOCHONDRIAL"/>
    <property type="match status" value="1"/>
</dbReference>
<dbReference type="GO" id="GO:0140664">
    <property type="term" value="F:ATP-dependent DNA damage sensor activity"/>
    <property type="evidence" value="ECO:0007669"/>
    <property type="project" value="InterPro"/>
</dbReference>
<dbReference type="GO" id="GO:0006298">
    <property type="term" value="P:mismatch repair"/>
    <property type="evidence" value="ECO:0007669"/>
    <property type="project" value="InterPro"/>
</dbReference>
<dbReference type="Gene3D" id="3.40.50.300">
    <property type="entry name" value="P-loop containing nucleotide triphosphate hydrolases"/>
    <property type="match status" value="1"/>
</dbReference>
<evidence type="ECO:0000256" key="1">
    <source>
        <dbReference type="ARBA" id="ARBA00022741"/>
    </source>
</evidence>
<feature type="domain" description="DNA mismatch repair proteins mutS family" evidence="4">
    <location>
        <begin position="336"/>
        <end position="517"/>
    </location>
</feature>
<dbReference type="InterPro" id="IPR027417">
    <property type="entry name" value="P-loop_NTPase"/>
</dbReference>
<dbReference type="SUPFAM" id="SSF52540">
    <property type="entry name" value="P-loop containing nucleoside triphosphate hydrolases"/>
    <property type="match status" value="1"/>
</dbReference>
<keyword evidence="3" id="KW-0238">DNA-binding</keyword>
<dbReference type="GO" id="GO:0005524">
    <property type="term" value="F:ATP binding"/>
    <property type="evidence" value="ECO:0007669"/>
    <property type="project" value="UniProtKB-KW"/>
</dbReference>
<evidence type="ECO:0000313" key="6">
    <source>
        <dbReference type="Proteomes" id="UP000245812"/>
    </source>
</evidence>
<gene>
    <name evidence="5" type="ORF">C7456_10470</name>
</gene>
<dbReference type="SMART" id="SM00534">
    <property type="entry name" value="MUTSac"/>
    <property type="match status" value="1"/>
</dbReference>
<dbReference type="GO" id="GO:0030983">
    <property type="term" value="F:mismatched DNA binding"/>
    <property type="evidence" value="ECO:0007669"/>
    <property type="project" value="InterPro"/>
</dbReference>
<dbReference type="Pfam" id="PF00488">
    <property type="entry name" value="MutS_V"/>
    <property type="match status" value="1"/>
</dbReference>
<protein>
    <submittedName>
        <fullName evidence="5">MutS-like protein</fullName>
    </submittedName>
</protein>